<name>A0A3P7T4J0_HAEPC</name>
<organism evidence="1 2">
    <name type="scientific">Haemonchus placei</name>
    <name type="common">Barber's pole worm</name>
    <dbReference type="NCBI Taxonomy" id="6290"/>
    <lineage>
        <taxon>Eukaryota</taxon>
        <taxon>Metazoa</taxon>
        <taxon>Ecdysozoa</taxon>
        <taxon>Nematoda</taxon>
        <taxon>Chromadorea</taxon>
        <taxon>Rhabditida</taxon>
        <taxon>Rhabditina</taxon>
        <taxon>Rhabditomorpha</taxon>
        <taxon>Strongyloidea</taxon>
        <taxon>Trichostrongylidae</taxon>
        <taxon>Haemonchus</taxon>
    </lineage>
</organism>
<accession>A0A3P7T4J0</accession>
<protein>
    <submittedName>
        <fullName evidence="1">Uncharacterized protein</fullName>
    </submittedName>
</protein>
<keyword evidence="2" id="KW-1185">Reference proteome</keyword>
<sequence>MILLGFFGLYKHVRPKYNYHKNSLWSLQSPLFSTP</sequence>
<evidence type="ECO:0000313" key="1">
    <source>
        <dbReference type="EMBL" id="VDO15421.1"/>
    </source>
</evidence>
<gene>
    <name evidence="1" type="ORF">HPLM_LOCUS2545</name>
</gene>
<evidence type="ECO:0000313" key="2">
    <source>
        <dbReference type="Proteomes" id="UP000268014"/>
    </source>
</evidence>
<dbReference type="Proteomes" id="UP000268014">
    <property type="component" value="Unassembled WGS sequence"/>
</dbReference>
<dbReference type="AlphaFoldDB" id="A0A3P7T4J0"/>
<reference evidence="1 2" key="1">
    <citation type="submission" date="2018-11" db="EMBL/GenBank/DDBJ databases">
        <authorList>
            <consortium name="Pathogen Informatics"/>
        </authorList>
    </citation>
    <scope>NUCLEOTIDE SEQUENCE [LARGE SCALE GENOMIC DNA]</scope>
    <source>
        <strain evidence="1 2">MHpl1</strain>
    </source>
</reference>
<proteinExistence type="predicted"/>
<dbReference type="EMBL" id="UZAF01005530">
    <property type="protein sequence ID" value="VDO15421.1"/>
    <property type="molecule type" value="Genomic_DNA"/>
</dbReference>